<keyword evidence="1" id="KW-0732">Signal</keyword>
<keyword evidence="3" id="KW-1185">Reference proteome</keyword>
<dbReference type="OrthoDB" id="9808374at2"/>
<dbReference type="Pfam" id="PF11138">
    <property type="entry name" value="DUF2911"/>
    <property type="match status" value="1"/>
</dbReference>
<dbReference type="KEGG" id="pgin:FRZ67_13355"/>
<dbReference type="EMBL" id="CP042435">
    <property type="protein sequence ID" value="QEC68235.1"/>
    <property type="molecule type" value="Genomic_DNA"/>
</dbReference>
<organism evidence="2 3">
    <name type="scientific">Panacibacter ginsenosidivorans</name>
    <dbReference type="NCBI Taxonomy" id="1813871"/>
    <lineage>
        <taxon>Bacteria</taxon>
        <taxon>Pseudomonadati</taxon>
        <taxon>Bacteroidota</taxon>
        <taxon>Chitinophagia</taxon>
        <taxon>Chitinophagales</taxon>
        <taxon>Chitinophagaceae</taxon>
        <taxon>Panacibacter</taxon>
    </lineage>
</organism>
<dbReference type="RefSeq" id="WP_147190042.1">
    <property type="nucleotide sequence ID" value="NZ_CP042435.1"/>
</dbReference>
<protein>
    <submittedName>
        <fullName evidence="2">DUF2911 domain-containing protein</fullName>
    </submittedName>
</protein>
<proteinExistence type="predicted"/>
<feature type="signal peptide" evidence="1">
    <location>
        <begin position="1"/>
        <end position="18"/>
    </location>
</feature>
<accession>A0A5B8VAS9</accession>
<evidence type="ECO:0000313" key="2">
    <source>
        <dbReference type="EMBL" id="QEC68235.1"/>
    </source>
</evidence>
<reference evidence="2 3" key="1">
    <citation type="journal article" date="2016" name="Int. J. Syst. Evol. Microbiol.">
        <title>Panacibacter ginsenosidivorans gen. nov., sp. nov., with ginsenoside converting activity isolated from soil of a ginseng field.</title>
        <authorList>
            <person name="Siddiqi M.Z."/>
            <person name="Muhammad Shafi S."/>
            <person name="Choi K.D."/>
            <person name="Im W.T."/>
        </authorList>
    </citation>
    <scope>NUCLEOTIDE SEQUENCE [LARGE SCALE GENOMIC DNA]</scope>
    <source>
        <strain evidence="2 3">Gsoil1550</strain>
    </source>
</reference>
<evidence type="ECO:0000256" key="1">
    <source>
        <dbReference type="SAM" id="SignalP"/>
    </source>
</evidence>
<dbReference type="AlphaFoldDB" id="A0A5B8VAS9"/>
<dbReference type="InterPro" id="IPR021314">
    <property type="entry name" value="DUF2911"/>
</dbReference>
<name>A0A5B8VAS9_9BACT</name>
<dbReference type="Proteomes" id="UP000321533">
    <property type="component" value="Chromosome"/>
</dbReference>
<feature type="chain" id="PRO_5023021699" evidence="1">
    <location>
        <begin position="19"/>
        <end position="184"/>
    </location>
</feature>
<sequence>MKNIVAVVFLFISFSSFAQVQPTDLDKSPMDMNYSPQGYPILKMNGKTTVQPNCRIVYSRPQKAGRDIFGGIISYGQVWRLGANEATEIEFFKNVKIDGKTIPKGKYTMYAICNQTKWTIIFNSEKDVWGLYYNPKKDVLRTDVDVMMGTKVIEAFTMYFEDVKDGTNLVIMWDTIKVTVPIRF</sequence>
<evidence type="ECO:0000313" key="3">
    <source>
        <dbReference type="Proteomes" id="UP000321533"/>
    </source>
</evidence>
<gene>
    <name evidence="2" type="ORF">FRZ67_13355</name>
</gene>